<comment type="subcellular location">
    <subcellularLocation>
        <location evidence="1">Membrane</location>
        <topology evidence="1">Single-pass membrane protein</topology>
    </subcellularLocation>
</comment>
<feature type="domain" description="Wall-associated receptor kinase galacturonan-binding" evidence="4">
    <location>
        <begin position="42"/>
        <end position="77"/>
    </location>
</feature>
<dbReference type="EMBL" id="CP097506">
    <property type="protein sequence ID" value="URD96265.1"/>
    <property type="molecule type" value="Genomic_DNA"/>
</dbReference>
<feature type="chain" id="PRO_5038768832" description="Wall-associated receptor kinase galacturonan-binding domain-containing protein" evidence="3">
    <location>
        <begin position="29"/>
        <end position="130"/>
    </location>
</feature>
<feature type="signal peptide" evidence="3">
    <location>
        <begin position="1"/>
        <end position="28"/>
    </location>
</feature>
<accession>A0A9E7FGK8</accession>
<organism evidence="5 6">
    <name type="scientific">Musa troglodytarum</name>
    <name type="common">fe'i banana</name>
    <dbReference type="NCBI Taxonomy" id="320322"/>
    <lineage>
        <taxon>Eukaryota</taxon>
        <taxon>Viridiplantae</taxon>
        <taxon>Streptophyta</taxon>
        <taxon>Embryophyta</taxon>
        <taxon>Tracheophyta</taxon>
        <taxon>Spermatophyta</taxon>
        <taxon>Magnoliopsida</taxon>
        <taxon>Liliopsida</taxon>
        <taxon>Zingiberales</taxon>
        <taxon>Musaceae</taxon>
        <taxon>Musa</taxon>
    </lineage>
</organism>
<dbReference type="GO" id="GO:0030247">
    <property type="term" value="F:polysaccharide binding"/>
    <property type="evidence" value="ECO:0007669"/>
    <property type="project" value="InterPro"/>
</dbReference>
<dbReference type="Proteomes" id="UP001055439">
    <property type="component" value="Chromosome 4"/>
</dbReference>
<dbReference type="AlphaFoldDB" id="A0A9E7FGK8"/>
<keyword evidence="2 3" id="KW-0732">Signal</keyword>
<evidence type="ECO:0000256" key="1">
    <source>
        <dbReference type="ARBA" id="ARBA00004167"/>
    </source>
</evidence>
<evidence type="ECO:0000313" key="5">
    <source>
        <dbReference type="EMBL" id="URD96265.1"/>
    </source>
</evidence>
<evidence type="ECO:0000259" key="4">
    <source>
        <dbReference type="Pfam" id="PF13947"/>
    </source>
</evidence>
<evidence type="ECO:0000313" key="6">
    <source>
        <dbReference type="Proteomes" id="UP001055439"/>
    </source>
</evidence>
<gene>
    <name evidence="5" type="ORF">MUK42_36857</name>
</gene>
<dbReference type="OrthoDB" id="693725at2759"/>
<reference evidence="5" key="1">
    <citation type="submission" date="2022-05" db="EMBL/GenBank/DDBJ databases">
        <title>The Musa troglodytarum L. genome provides insights into the mechanism of non-climacteric behaviour and enrichment of carotenoids.</title>
        <authorList>
            <person name="Wang J."/>
        </authorList>
    </citation>
    <scope>NUCLEOTIDE SEQUENCE</scope>
    <source>
        <tissue evidence="5">Leaf</tissue>
    </source>
</reference>
<evidence type="ECO:0000256" key="2">
    <source>
        <dbReference type="ARBA" id="ARBA00022729"/>
    </source>
</evidence>
<dbReference type="PANTHER" id="PTHR33491">
    <property type="entry name" value="OSJNBA0016N04.9 PROTEIN"/>
    <property type="match status" value="1"/>
</dbReference>
<name>A0A9E7FGK8_9LILI</name>
<dbReference type="GO" id="GO:0016020">
    <property type="term" value="C:membrane"/>
    <property type="evidence" value="ECO:0007669"/>
    <property type="project" value="UniProtKB-SubCell"/>
</dbReference>
<protein>
    <recommendedName>
        <fullName evidence="4">Wall-associated receptor kinase galacturonan-binding domain-containing protein</fullName>
    </recommendedName>
</protein>
<keyword evidence="6" id="KW-1185">Reference proteome</keyword>
<evidence type="ECO:0000256" key="3">
    <source>
        <dbReference type="SAM" id="SignalP"/>
    </source>
</evidence>
<dbReference type="InterPro" id="IPR025287">
    <property type="entry name" value="WAK_GUB"/>
</dbReference>
<dbReference type="Pfam" id="PF13947">
    <property type="entry name" value="GUB_WAK_bind"/>
    <property type="match status" value="1"/>
</dbReference>
<proteinExistence type="predicted"/>
<sequence>MAGLGEGRGGMGSVKILLVLLTLTSVGSMRTESTSTNTTFLCPKNCGTISFEYPFGIGDGCFRTGFNLTCRNHSTSAPRLFLGDGTIEISMNATQPRNVFAMGFVLIRMADTFALVQRAHLVSPLVSATA</sequence>